<dbReference type="Proteomes" id="UP000198921">
    <property type="component" value="Unassembled WGS sequence"/>
</dbReference>
<dbReference type="STRING" id="1137993.SAMN05660209_02435"/>
<organism evidence="2 3">
    <name type="scientific">Geodermatophilus africanus</name>
    <dbReference type="NCBI Taxonomy" id="1137993"/>
    <lineage>
        <taxon>Bacteria</taxon>
        <taxon>Bacillati</taxon>
        <taxon>Actinomycetota</taxon>
        <taxon>Actinomycetes</taxon>
        <taxon>Geodermatophilales</taxon>
        <taxon>Geodermatophilaceae</taxon>
        <taxon>Geodermatophilus</taxon>
    </lineage>
</organism>
<protein>
    <submittedName>
        <fullName evidence="2">Uncharacterized protein</fullName>
    </submittedName>
</protein>
<sequence length="66" mass="7292">MSEPDRPNLDDVMDTSESAPRDRQEHAGGYARPNDDALQHRTEQERQMVDADDADPAGADLHSATD</sequence>
<evidence type="ECO:0000313" key="3">
    <source>
        <dbReference type="Proteomes" id="UP000198921"/>
    </source>
</evidence>
<dbReference type="AlphaFoldDB" id="A0A1H3I7N6"/>
<feature type="compositionally biased region" description="Basic and acidic residues" evidence="1">
    <location>
        <begin position="33"/>
        <end position="49"/>
    </location>
</feature>
<evidence type="ECO:0000313" key="2">
    <source>
        <dbReference type="EMBL" id="SDY23766.1"/>
    </source>
</evidence>
<dbReference type="OrthoDB" id="4480068at2"/>
<dbReference type="EMBL" id="FNOT01000005">
    <property type="protein sequence ID" value="SDY23766.1"/>
    <property type="molecule type" value="Genomic_DNA"/>
</dbReference>
<gene>
    <name evidence="2" type="ORF">SAMN05660209_02435</name>
</gene>
<feature type="region of interest" description="Disordered" evidence="1">
    <location>
        <begin position="1"/>
        <end position="66"/>
    </location>
</feature>
<dbReference type="RefSeq" id="WP_091156287.1">
    <property type="nucleotide sequence ID" value="NZ_FNOT01000005.1"/>
</dbReference>
<name>A0A1H3I7N6_9ACTN</name>
<proteinExistence type="predicted"/>
<reference evidence="3" key="1">
    <citation type="submission" date="2016-10" db="EMBL/GenBank/DDBJ databases">
        <authorList>
            <person name="Varghese N."/>
            <person name="Submissions S."/>
        </authorList>
    </citation>
    <scope>NUCLEOTIDE SEQUENCE [LARGE SCALE GENOMIC DNA]</scope>
    <source>
        <strain evidence="3">DSM 45422</strain>
    </source>
</reference>
<keyword evidence="3" id="KW-1185">Reference proteome</keyword>
<accession>A0A1H3I7N6</accession>
<evidence type="ECO:0000256" key="1">
    <source>
        <dbReference type="SAM" id="MobiDB-lite"/>
    </source>
</evidence>